<evidence type="ECO:0000256" key="1">
    <source>
        <dbReference type="SAM" id="MobiDB-lite"/>
    </source>
</evidence>
<protein>
    <submittedName>
        <fullName evidence="2">Uncharacterized protein</fullName>
    </submittedName>
</protein>
<gene>
    <name evidence="2" type="ORF">C8F04DRAFT_1196138</name>
</gene>
<evidence type="ECO:0000313" key="2">
    <source>
        <dbReference type="EMBL" id="KAJ7020853.1"/>
    </source>
</evidence>
<feature type="region of interest" description="Disordered" evidence="1">
    <location>
        <begin position="68"/>
        <end position="94"/>
    </location>
</feature>
<dbReference type="AlphaFoldDB" id="A0AAD6S5J3"/>
<sequence>MSRAQILIQEYPSFLVTLLPPHDEAVKHFRDHLEIGLRGQTISEELLTEREALGKAVASLNTVRILRDGRARQSASRSSDKVSKPPNQCPTYEPPQLLATANISKSLNVHATGEVGETLNLTHPEPNLTKVISWDAEADPLAAG</sequence>
<evidence type="ECO:0000313" key="3">
    <source>
        <dbReference type="Proteomes" id="UP001218188"/>
    </source>
</evidence>
<proteinExistence type="predicted"/>
<comment type="caution">
    <text evidence="2">The sequence shown here is derived from an EMBL/GenBank/DDBJ whole genome shotgun (WGS) entry which is preliminary data.</text>
</comment>
<reference evidence="2" key="1">
    <citation type="submission" date="2023-03" db="EMBL/GenBank/DDBJ databases">
        <title>Massive genome expansion in bonnet fungi (Mycena s.s.) driven by repeated elements and novel gene families across ecological guilds.</title>
        <authorList>
            <consortium name="Lawrence Berkeley National Laboratory"/>
            <person name="Harder C.B."/>
            <person name="Miyauchi S."/>
            <person name="Viragh M."/>
            <person name="Kuo A."/>
            <person name="Thoen E."/>
            <person name="Andreopoulos B."/>
            <person name="Lu D."/>
            <person name="Skrede I."/>
            <person name="Drula E."/>
            <person name="Henrissat B."/>
            <person name="Morin E."/>
            <person name="Kohler A."/>
            <person name="Barry K."/>
            <person name="LaButti K."/>
            <person name="Morin E."/>
            <person name="Salamov A."/>
            <person name="Lipzen A."/>
            <person name="Mereny Z."/>
            <person name="Hegedus B."/>
            <person name="Baldrian P."/>
            <person name="Stursova M."/>
            <person name="Weitz H."/>
            <person name="Taylor A."/>
            <person name="Grigoriev I.V."/>
            <person name="Nagy L.G."/>
            <person name="Martin F."/>
            <person name="Kauserud H."/>
        </authorList>
    </citation>
    <scope>NUCLEOTIDE SEQUENCE</scope>
    <source>
        <strain evidence="2">CBHHK200</strain>
    </source>
</reference>
<accession>A0AAD6S5J3</accession>
<name>A0AAD6S5J3_9AGAR</name>
<keyword evidence="3" id="KW-1185">Reference proteome</keyword>
<dbReference type="EMBL" id="JARJCM010000249">
    <property type="protein sequence ID" value="KAJ7020853.1"/>
    <property type="molecule type" value="Genomic_DNA"/>
</dbReference>
<organism evidence="2 3">
    <name type="scientific">Mycena alexandri</name>
    <dbReference type="NCBI Taxonomy" id="1745969"/>
    <lineage>
        <taxon>Eukaryota</taxon>
        <taxon>Fungi</taxon>
        <taxon>Dikarya</taxon>
        <taxon>Basidiomycota</taxon>
        <taxon>Agaricomycotina</taxon>
        <taxon>Agaricomycetes</taxon>
        <taxon>Agaricomycetidae</taxon>
        <taxon>Agaricales</taxon>
        <taxon>Marasmiineae</taxon>
        <taxon>Mycenaceae</taxon>
        <taxon>Mycena</taxon>
    </lineage>
</organism>
<dbReference type="Proteomes" id="UP001218188">
    <property type="component" value="Unassembled WGS sequence"/>
</dbReference>